<dbReference type="GO" id="GO:0071555">
    <property type="term" value="P:cell wall organization"/>
    <property type="evidence" value="ECO:0007669"/>
    <property type="project" value="UniProtKB-KW"/>
</dbReference>
<dbReference type="EMBL" id="FOXW01000001">
    <property type="protein sequence ID" value="SFQ04927.1"/>
    <property type="molecule type" value="Genomic_DNA"/>
</dbReference>
<dbReference type="EC" id="2.4.1.187" evidence="5"/>
<comment type="catalytic activity">
    <reaction evidence="5">
        <text>UDP-N-acetyl-alpha-D-mannosamine + N-acetyl-alpha-D-glucosaminyl-di-trans,octa-cis-undecaprenyl diphosphate = N-acetyl-beta-D-mannosaminyl-(1-&gt;4)-N-acetyl-alpha-D-glucosaminyl di-trans,octa-cis-undecaprenyl diphosphate + UDP + H(+)</text>
        <dbReference type="Rhea" id="RHEA:16053"/>
        <dbReference type="ChEBI" id="CHEBI:15378"/>
        <dbReference type="ChEBI" id="CHEBI:58223"/>
        <dbReference type="ChEBI" id="CHEBI:62959"/>
        <dbReference type="ChEBI" id="CHEBI:68623"/>
        <dbReference type="ChEBI" id="CHEBI:132210"/>
        <dbReference type="EC" id="2.4.1.187"/>
    </reaction>
</comment>
<dbReference type="InterPro" id="IPR034714">
    <property type="entry name" value="TagA_TarA"/>
</dbReference>
<keyword evidence="3 5" id="KW-0777">Teichoic acid biosynthesis</keyword>
<dbReference type="CDD" id="cd06533">
    <property type="entry name" value="Glyco_transf_WecG_TagA"/>
    <property type="match status" value="1"/>
</dbReference>
<dbReference type="InterPro" id="IPR004629">
    <property type="entry name" value="WecG_TagA_CpsF"/>
</dbReference>
<dbReference type="Pfam" id="PF03808">
    <property type="entry name" value="Glyco_tran_WecG"/>
    <property type="match status" value="1"/>
</dbReference>
<dbReference type="UniPathway" id="UPA00632"/>
<evidence type="ECO:0000256" key="3">
    <source>
        <dbReference type="ARBA" id="ARBA00022944"/>
    </source>
</evidence>
<evidence type="ECO:0000256" key="2">
    <source>
        <dbReference type="ARBA" id="ARBA00022679"/>
    </source>
</evidence>
<evidence type="ECO:0000256" key="1">
    <source>
        <dbReference type="ARBA" id="ARBA00022676"/>
    </source>
</evidence>
<evidence type="ECO:0000256" key="4">
    <source>
        <dbReference type="ARBA" id="ARBA00023316"/>
    </source>
</evidence>
<dbReference type="OrthoDB" id="9771846at2"/>
<accession>A0A1I5VC45</accession>
<keyword evidence="1 5" id="KW-0328">Glycosyltransferase</keyword>
<protein>
    <recommendedName>
        <fullName evidence="5">N-acetylglucosaminyldiphosphoundecaprenol N-acetyl-beta-D-mannosaminyltransferase</fullName>
        <ecNumber evidence="5">2.4.1.187</ecNumber>
    </recommendedName>
    <alternativeName>
        <fullName evidence="5">N-acetylmannosaminyltransferase</fullName>
    </alternativeName>
    <alternativeName>
        <fullName evidence="5">UDP-N-acetylmannosamine transferase</fullName>
    </alternativeName>
    <alternativeName>
        <fullName evidence="5">UDP-N-acetylmannosamine:N-acetylglucosaminyl pyrophosphorylundecaprenol N-acetylmannosaminyltransferase</fullName>
    </alternativeName>
</protein>
<dbReference type="GO" id="GO:0019350">
    <property type="term" value="P:teichoic acid biosynthetic process"/>
    <property type="evidence" value="ECO:0007669"/>
    <property type="project" value="UniProtKB-UniRule"/>
</dbReference>
<dbReference type="PANTHER" id="PTHR34136:SF1">
    <property type="entry name" value="UDP-N-ACETYL-D-MANNOSAMINURONIC ACID TRANSFERASE"/>
    <property type="match status" value="1"/>
</dbReference>
<dbReference type="Proteomes" id="UP000199136">
    <property type="component" value="Unassembled WGS sequence"/>
</dbReference>
<proteinExistence type="inferred from homology"/>
<dbReference type="PANTHER" id="PTHR34136">
    <property type="match status" value="1"/>
</dbReference>
<organism evidence="6 7">
    <name type="scientific">Desemzia incerta</name>
    <dbReference type="NCBI Taxonomy" id="82801"/>
    <lineage>
        <taxon>Bacteria</taxon>
        <taxon>Bacillati</taxon>
        <taxon>Bacillota</taxon>
        <taxon>Bacilli</taxon>
        <taxon>Lactobacillales</taxon>
        <taxon>Carnobacteriaceae</taxon>
        <taxon>Desemzia</taxon>
    </lineage>
</organism>
<dbReference type="NCBIfam" id="TIGR00696">
    <property type="entry name" value="wecG_tagA_cpsF"/>
    <property type="match status" value="1"/>
</dbReference>
<dbReference type="GO" id="GO:0047244">
    <property type="term" value="F:N-acetylglucosaminyldiphosphoundecaprenol N-acetyl-beta-D-mannosaminyltransferase activity"/>
    <property type="evidence" value="ECO:0007669"/>
    <property type="project" value="UniProtKB-UniRule"/>
</dbReference>
<comment type="similarity">
    <text evidence="5">Belongs to the glycosyltransferase 26 family. TagA/TarA subfamily.</text>
</comment>
<comment type="function">
    <text evidence="5">Catalyzes the conversion of GlcNAc-PP-undecaprenol into ManNAc-GlcNAc-PP-undecaprenol, the first committed lipid intermediate in the de novo synthesis of teichoic acid.</text>
</comment>
<comment type="pathway">
    <text evidence="5">Cell wall biogenesis; teichoic acid biosynthesis.</text>
</comment>
<name>A0A1I5VC45_9LACT</name>
<dbReference type="HAMAP" id="MF_02070">
    <property type="entry name" value="TagA_TarA"/>
    <property type="match status" value="1"/>
</dbReference>
<dbReference type="STRING" id="82801.SAMN04488506_0462"/>
<evidence type="ECO:0000313" key="6">
    <source>
        <dbReference type="EMBL" id="SFQ04927.1"/>
    </source>
</evidence>
<sequence length="243" mass="27648">MTDTSVNILGVEFINKTKQEFVFEILSRIEKQEKTFAVTANPEIVMYARNHSSYMKILEHAHMVIPDGIGVVKGAQILGKPLKERVPGYELLLELLAEADKKALKVYFLGAKESVVTKAVSNVAAQYPNIDIVGYRDGYFDLKDEKVLEEVKQKKPDMVFAALGFPKQELWISQYLEVADKGFLMGVGGSFDVLSGTSQRAPEFYLKHNLEWFYRLIKQPTRFKRMLALPKFVIAVCLQKIKH</sequence>
<reference evidence="6 7" key="1">
    <citation type="submission" date="2016-10" db="EMBL/GenBank/DDBJ databases">
        <authorList>
            <person name="de Groot N.N."/>
        </authorList>
    </citation>
    <scope>NUCLEOTIDE SEQUENCE [LARGE SCALE GENOMIC DNA]</scope>
    <source>
        <strain evidence="6 7">DSM 20581</strain>
    </source>
</reference>
<dbReference type="RefSeq" id="WP_092479522.1">
    <property type="nucleotide sequence ID" value="NZ_FOXW01000001.1"/>
</dbReference>
<evidence type="ECO:0000256" key="5">
    <source>
        <dbReference type="HAMAP-Rule" id="MF_02070"/>
    </source>
</evidence>
<evidence type="ECO:0000313" key="7">
    <source>
        <dbReference type="Proteomes" id="UP000199136"/>
    </source>
</evidence>
<keyword evidence="7" id="KW-1185">Reference proteome</keyword>
<dbReference type="AlphaFoldDB" id="A0A1I5VC45"/>
<gene>
    <name evidence="6" type="ORF">SAMN04488506_0462</name>
</gene>
<keyword evidence="2 5" id="KW-0808">Transferase</keyword>
<keyword evidence="4 5" id="KW-0961">Cell wall biogenesis/degradation</keyword>